<dbReference type="FunFam" id="2.30.38.10:FF:000001">
    <property type="entry name" value="Non-ribosomal peptide synthetase PvdI"/>
    <property type="match status" value="4"/>
</dbReference>
<dbReference type="InterPro" id="IPR010071">
    <property type="entry name" value="AA_adenyl_dom"/>
</dbReference>
<dbReference type="CDD" id="cd19531">
    <property type="entry name" value="LCL_NRPS-like"/>
    <property type="match status" value="3"/>
</dbReference>
<dbReference type="GO" id="GO:0005829">
    <property type="term" value="C:cytosol"/>
    <property type="evidence" value="ECO:0007669"/>
    <property type="project" value="TreeGrafter"/>
</dbReference>
<dbReference type="InterPro" id="IPR020806">
    <property type="entry name" value="PKS_PP-bd"/>
</dbReference>
<dbReference type="FunFam" id="1.10.1200.10:FF:000005">
    <property type="entry name" value="Nonribosomal peptide synthetase 1"/>
    <property type="match status" value="4"/>
</dbReference>
<dbReference type="NCBIfam" id="TIGR01720">
    <property type="entry name" value="NRPS-para261"/>
    <property type="match status" value="3"/>
</dbReference>
<dbReference type="InterPro" id="IPR000873">
    <property type="entry name" value="AMP-dep_synth/lig_dom"/>
</dbReference>
<organism evidence="9 10">
    <name type="scientific">Lentzea tibetensis</name>
    <dbReference type="NCBI Taxonomy" id="2591470"/>
    <lineage>
        <taxon>Bacteria</taxon>
        <taxon>Bacillati</taxon>
        <taxon>Actinomycetota</taxon>
        <taxon>Actinomycetes</taxon>
        <taxon>Pseudonocardiales</taxon>
        <taxon>Pseudonocardiaceae</taxon>
        <taxon>Lentzea</taxon>
    </lineage>
</organism>
<dbReference type="PROSITE" id="PS50075">
    <property type="entry name" value="CARRIER"/>
    <property type="match status" value="5"/>
</dbReference>
<accession>A0A563F1G5</accession>
<dbReference type="SUPFAM" id="SSF56801">
    <property type="entry name" value="Acetyl-CoA synthetase-like"/>
    <property type="match status" value="5"/>
</dbReference>
<reference evidence="9 10" key="1">
    <citation type="submission" date="2019-07" db="EMBL/GenBank/DDBJ databases">
        <title>Lentzea xizangensis sp. nov., isolated from Qinghai-Tibetan Plateau Soils.</title>
        <authorList>
            <person name="Huang J."/>
        </authorList>
    </citation>
    <scope>NUCLEOTIDE SEQUENCE [LARGE SCALE GENOMIC DNA]</scope>
    <source>
        <strain evidence="9 10">FXJ1.1311</strain>
    </source>
</reference>
<keyword evidence="4" id="KW-0597">Phosphoprotein</keyword>
<feature type="domain" description="Carrier" evidence="8">
    <location>
        <begin position="2477"/>
        <end position="2552"/>
    </location>
</feature>
<keyword evidence="10" id="KW-1185">Reference proteome</keyword>
<dbReference type="GO" id="GO:0072330">
    <property type="term" value="P:monocarboxylic acid biosynthetic process"/>
    <property type="evidence" value="ECO:0007669"/>
    <property type="project" value="UniProtKB-ARBA"/>
</dbReference>
<dbReference type="RefSeq" id="WP_146349228.1">
    <property type="nucleotide sequence ID" value="NZ_VOBR01000002.1"/>
</dbReference>
<keyword evidence="6" id="KW-0045">Antibiotic biosynthesis</keyword>
<dbReference type="CDD" id="cd12117">
    <property type="entry name" value="A_NRPS_Srf_like"/>
    <property type="match status" value="2"/>
</dbReference>
<dbReference type="Gene3D" id="3.40.50.980">
    <property type="match status" value="6"/>
</dbReference>
<dbReference type="GO" id="GO:0008610">
    <property type="term" value="P:lipid biosynthetic process"/>
    <property type="evidence" value="ECO:0007669"/>
    <property type="project" value="UniProtKB-ARBA"/>
</dbReference>
<dbReference type="NCBIfam" id="NF004282">
    <property type="entry name" value="PRK05691.1"/>
    <property type="match status" value="6"/>
</dbReference>
<dbReference type="NCBIfam" id="TIGR01733">
    <property type="entry name" value="AA-adenyl-dom"/>
    <property type="match status" value="5"/>
</dbReference>
<sequence length="6557" mass="711266">MTVSKQNRIDALPAEVRELLKRRLAGDAERTDVIPRAERDGSLPLSFAQQRLWFLNEFQPGDSEYNSAVALRLAGELDVAALVAALNELVVRHESMRTTIDDVDGSAVQIVHPAAELPLPIIDLGRDELDRVLFEEYSEAFDLRQGPLWRARLLRFDAKEHVLLLTAHHIVTDGASMGIVVDELSKLYGDTELPALSLHHVDFAVWQRARLAGAVMDQHVDYWTGQLADIVPLALPTDRPRPAVRTSAGAVHEFEVRAEIASGLAVLARAHGTTLFTVLIAACQVLFAKYTGQQDVALGTVVSGRGRPEVERMVGFFVNTVVLRSTVDGSTRFTDLLDAVKGTVLDAFAHDEAPFEKLVEALRIERDPSHNPLFDVMVLLHGAQGESPRFAGLDVSPVALTKRTANFDITVEFQESAGVLCGSIDYSTDLFDATTIDRLAGHLVRLVEAIACDPEQPVSGLPLMSGAERDRVLVEWNNTDREYPDGTVAGLFADRARQAPDTTALIADGVSLTYAELNARANRLAHHLIGLGVRPEHPVGLLMDRSADLVVAVLAIVKAGGAYVPLDVRAPVERMRSLLLETGASVLLTDFAWETTAEEIHCGRVVPVDSADGPDTDPGIEMHPDNLVYVMYTSGSTGTPKGVAVRHRDVVALAADRRFDGGGHDRVLLHSPSAFDASSYELWVPLLNGGSVVVAPPGDVDADVLRLMVTEHGVTGLFLTSGLFQAVAQDAPDCLAGAREVWTGGDVVSASAARRMLAACPGISVSDVYGPTETTTFATSHELSDTEQVPDAVPIGRPLDNMRVYVLDDALSPVPVGVPGELFVAGAGLVRGYLNRPGLTADRFAADPFGEPGTRMYRTGDVVRWTAGGLLEYQGRADDQVKIRGFRIEPGEIENALTRHPDVAEAVVVAREDSGRKRLVAYVTSAGTATGDLRPWLKRTLPDYMVPSAFVVLGELPLNPNGKVDRKALPSPEPGPDAGARYVAPRSAVETTLAEIWADVVGAERVGVQDNFFELGGDSILSIQVVSRARRAGLRLTSRDLFLCQTIAELATSVETVAEQASDDHRPLTGPVPLTPIQRWFFDAVPVAREHFTMSMLVELPAGVDEKALREAVEAVVSHHDALRMRFAPIDGEWRVDIAPSEPAEVVRRRDLSALDPEAQQEAIETEALTAQTGLSPHTGPVIKALLFDLGSQRRPRLFLTAHHLVIDGVSWRILLDDLETAYHQRTAGHRVELEPVGTSFARWAQRLTEHVEAGAFDDDLARWTAASSSASADLPIDRSGVNTVGSTRTVTVRLDEEHTDALLHEVPRVYRTQINDVLLSALGVVLSRWTGRDSVLVAMEGHGREEILDGVDLSRTVGWFTTMFPLALTVPADSHWGQVLQSVKEQLRAVPRRGLSYGALRYLRRNALNDDPSPQISFNYHGQWDMAPTADALYTARCANVGQDLAPEQARAHVLDISCAVEDGELAISWLYSDQLHDDATVARLAGEMRQALLEVVDHCALPDAGGRTPSDFPLAQLDQAAVDRLVGNGKAVEDVCPLTPLQAGMVFHSLVDAESGAYFDQARLTLAGVSDPEALGVAWQRVVDRTPVLRSSVAWEGVAEPLLLVHGRVVVPTSHHDWHGLSDVDRDNEVSRVAAEDRAAAKDLTKAPLMRVSIAALPAGEVLLVWTFHHVLLDGWSLGQVFAEVCEQYAAIVQDRQPELPARRPFRDYLQWLHRQDRSAAEEYWRALLSGFESATVLPFDRTPLEAHRTESSESVHIALSEEESGQLRQMGMQNGLTVNTVVQGAWAVLLSRYSGERDVVFGTTVSGRPAELAGVESMIGMFINTVPTRVRVDDTQQLVHWLRDLQVQQAESRRFEAVSLAELRTWSDLAGGNSLFDSSVVFENYPFDDTATAGAGIRVTDVRAVDTTSFPLSVRAHLDERLHVALSYDPRLFDADTVERMAAHLGVLLTGFITDPARSVSESPMLTESERHQVLVEWNGSASDLPTGTLPALFEAQAGRTPEAIAVTCEGDSLSYAELNARANRLAHRLIELGAGPERFVALVLPRSAEVVVAILAVLKTGAAYLPLDPDQPPERIRAMLDDVQPVVVLEDIGDNAGYPDTDPHPPLSPMNPAYVIYTSGSTGVPKGVVVPHSNVTRLFEATRKWFSFDEHDVWTLFHSCAFDFSVWEIWGPLLHGGRLVVVPQSVSRSPREFLQLLVDERVTVLNQTPSAFYELMDAPELEALRYVIFGGEALDVRRLGEWYGRHDDSAPVLVNMYGITETTVHVTCSVLTKDSTNTIGVGLPDLRVYVLDAGLRPVPAGVSGEVYVAGAGLARGYLNRPGLTAERFVADPFGVAGTRMYRTGDVARWSKEGALEYVGRADRQVKIRGFRIELGEVEATLLGLPQIAAAVVMVREDETGLNRLVAYVVPVADGDLPSTADFRDALMRTLPGYMVPSAFVALAEIPLTRNGKLDRQALRALDAGAVASNGYRAPRTDAERTVTAIWAEVLGVEHVGAEDNFFELGGDSILSIRVASRLRAAFGVDVSPRVLFSSPTPASLAADLPASSSGPVLSAIPAVRRDQDLPLSFAQQRLWFLNEFDPDSAEYVTVFAVRLKGHLDVDALGRALNSLIARHESLRTTFDSVDGRPRQVVHPPHETAVSVVAVSEVEAKDETELRGLIENDTTRPFDLGHGPLLRVLLARLAADEHALVLSLHHIVTDGWSMGVLAEELSALYSGSVELPALPIQYADFAVWQRERSADDSMSAQVEYWRGQLDGLAALELLTDRPRPPIQTTNGASREFTVPAGVTAGLRELGRQKDTTLFMTLVAGCQLLLQRLSGQNDIAVGTVSSGREQPEVERLVGIFVNTLVLRSQVDGRRGFREFLAEVRGTVLDAFAHQDLPFERVVDELQPDRDTSRSPLFQVMVTLQNAGNRLPELGGLAVSELTLPITKASFDIGFEFEEHDDGLRGLVDYNTDLFDADTIDRMIGHLGVLLDAVVADPDRPVAQLDLLTGTEQDQLLVSWNDTDVDVPPATWPELFEQQAARTPDATALVFQDEELTFAELNARANRLARYLVDSGAAAERFVAVSLPRSAEVVVAILAVLKSGAVYLPIDPELPPDRIDFVLRDAQPVVVLDSIPALDGSDANPTIPAGGAAYCIYTSGSTGVPKGVVVDHHALADLSHDHRAEFGAAQGNDRMRVALTSAFSFDASWDGLLMMADGHELHLIDDVMRLDPEALVDYVVSRRIDLVDSTPSHVQQLMLAGLFAGRHQPSVLMLGGDAVDQALWRELSAVEETVSYNHYGPTETTVDVVWTRLDAHDRPVIGRPGHNVRAYVLDELLRPVPIGVPGQLHLAGGRLARGYLNRPGLTAERFTANPFGPPGSRLYGTGDQVRWTPGGLLEYLGRVDEQVKIRGFRIEPGEVEAALRGNGEVAEAVVVAREDEGHRRLVAYLVPAGERAPEALELRARLKQTLPDYMVPSAFVVLDRLPLTTSGKVDRSALPAPDRLREGPSGTSPRTPIERQLAEVWAAVLGVERLGVEDNFFALGGDSILSIQVVSRARQAGLRLTSKDIFRHQTIAELAVVVGEGAAAEPADLDLIIGPAPLTPIQRWLLETDDPHHFTMSTLAELPPDLDAEALSSALDAVVAHHDALRARFTQVDGQWQQEFAPTDHIPVVRCFDLSEEDVQDTAIGAQSGLDLTNGPLIAAVLFTFSDRAPQLFLAIHHLVVDGVSWRILLGDLETAYHQVRAGQPIDLGAKTSSYHLWARRLTEHVVAGGLDEDLAHWEKVVASPELPVDRRGANTAGSSRTISVRLDRDNTDALLRKVPDVYRTQVNDVLIAALGRVLAQWTGRERVLVAMEGHGREEILDRIDLSRTVGWFTAEFPVALEVPGTGWGDALKSTKEQLRAIPHKGLSYGALRYLNGVLKTGQVAEICFNYHGQWNATADSEGFYRSWGTGIGQDVATDRLRTYLLEVTGVVEDGELELGWTYSTAVHDEETVQWLAEQLISALREIVDHCGSPGAGGRTPSDFPFARLNQAQVDDLVGGRSVEDIHPLTPLQAGMLFHGLVDTESAAYFEQIRIRLSGVPDPSGLGEAWQRVADRTPALRSRLAWAGVDEPVQVVERDVVLPVVQHDWRDRSEADRETALRDLLERDQADRFDLATAPLSRVAIIALSDDEVLMVWTSHHVVLDGWSAAQVFAEVCEQYAAAAGGSEPQLVARRPFRDYLSWLSDQDPGQAEEYWRRTLSGFESPTPLPCDRRPLQAHRTQSAASVRVELQPDETTRLHEVAKQNALTINTIIQGAWSLLLSRYSGERDVLFGTTVSGRPAELPGVESMLGMFINTVPTRVQVRSGWTRAKWLRELQAAQSESRSFDFVSLGQLRPWSDVPAGQNLFDSMVVFENYPISEPATAGAPQVLEVNSSDATSFPLCLRASLGESLALDLAYDPKLFDAGTIRAMVQRLRFLLEGIAGDPDGLVARLPWMSDDERGHVVAESLGTWRDVPAATVPELFAAQVARTPDAPAVVHGAVTLSYAELDARSNHLANRLVELGVRLEDRVGLLLEPSLGHCVAELAVLKAGGAYVPLDVRAPRKRMRSMLAEAAASVLITDLTWQAVADDVHGGRTVLVDAGESATGPAPRANQDNLAYVMYTSGSTGTPKGVAVRHRDVVGLASDGLFRSGAHQRVLAHSPLAFDASTCELWVPLLSGGQVVLASTPDLSVESLGRAIADHEVTALWLTAGLFRLVAQDAPGCLAGVREVWTGGDVVPAAAVRRVLAACPGVVVVDGYGPTETTTFATAYRMHGPVADPVPIGRPLDNMRGYVLDHELRPVPRGVPGELCVAGSGLSRGYLNRPGLTAERFVADPFGVPGERMYRTGDVVQRIASGELAFLGRSDEQVKLRGFRVELGEVEAVLAAHPTVGQAVAVLNGDRLVAYVVPAAVEPSDVREHAVAMLPEYMVPAVIMVLDELPLSRNGKLDRRALPAPGAAAGERHVAPRTGLERAVANIWARLLGVERVGVDDNFFELGGDSIMSIRLVSGLLAECGLSVSPRAVFSNPTVAGLAAAIGAENATPADRIPVLPRHGTIAQSFAQQRLWFLDDFEPGGAEYVTFTAVRLVGALDVGALSEAFTALVARHESLRTTFGSMAGSGVQVVHSPFEVQIPVADLPQDGDLMALLAEEGGRPFDLRRGPLMRPGLIRLADDEHVLTLALHHIITDGWSNGVIAGELSVLYSSALRGELPDLPPLPVQYADFATWQRGLLSESVLDEQVSYWRGQLADVPPLELPTDHPRPAVRSTSGAMRETVIPAAVTARLVELSRERETTLFTTLVAACQVLFGRLAGQDDVTVGTVASGRERAELTGLVGFFVNTLVLRSHVRGDLTFTEFLGGVHETVRDAFDRQDLPFERVVDSVQPDRDTSRTPLFQVMVVLQNAPQEAPLLPGLVVEDVPLPVTTANFDVTAEFQEVDGHLRVALNYSTDLFEPATIERLADQLQVLLGAIADDPARPVSRLALLSETERRRLLVEWNDTDRDVSAGLLPELIESQARRDPHAPAVFSRLATGEDEVVRYLELNARANRLARVLVDRGVGPEQIVALILPRSVDIIVAQLAVLKAGAAFLPVDAAYPAERIGFMLADARPALILTRSDMVTNLTSAGGITVLVLDEPDVMSEVDGRRADNLTDADRTSTLLPGHPAYVIYTSGSTGRPKGVVVPHTGLASLSAAATDHFVITPADRVLEYSSPSFDVSVLELCMSLPAGAALVVPPPGTLLGEQLADVLADHAVTIAEIPPAALATVPKTPLPDLRTLIVGGDVCTADLAARWAPGLRMINGYGPTEFTVSTTWSGPLTGVETPPIGRPIWNTRVYVVDSALQPVPVGVPGELYIAGTGLARGYLNRPGLTADRFVANPFGPAGSRIYRTGDVVRWTAAGELDFIGRMDDQVQIRGFRIELGEVESVLLRHPDVGEAVVVVQDERLVAHVVPAPGSAAPGTADLREFLGRTLPDHMVPVAFTALDALPLNPSGKVDRRLLPSVTAAPDPGTSYVEPSTPAESALAQIWADVLGLDRVGVRDNFFDLGGDSILSMQVVSRARKAGLGLTSKDLFLHQSIDVLAVELGASAGTSVPRGPAEPVVGSVPLTPIQRWFFESHAVNPHHFNQSMLLELSADLDEAALRQALDALWLHHDALRMRFECVDGRWQQHNAAPEPVPLLQRRDLSDVDVDGQMAAMEKVADEVHASFDLLTGPLLKAVLFTGRGQPYLFLASHHIVVDGVSWRILLDDLEVAYQQSARGEPVDLGGKTTSFLDWANRLSEHVAAGGLDHELGHWAGASDVGDLPVDRAPEKSETPAELVSIALNAEDTDALLHSAPTTYRTRINEVLLSALAWALSRWTRRRVVSIDLEGHGREDVLDAVDLTRTVGWFTTIFPIALTVPDEDEPRWRELIKSVRRQLRAVPGNGFGYSALRHLGSPEARERLSTDGQGPQIAFNYLGQWDSTARGTDGGLYVASHSSLGQDHDLAESSSHVLEVVGAVQGGELVFSWFYQPDLHDLSTVQSVAGDFAVALRSIARDCGKG</sequence>
<proteinExistence type="inferred from homology"/>
<dbReference type="EMBL" id="VOBR01000002">
    <property type="protein sequence ID" value="TWP53632.1"/>
    <property type="molecule type" value="Genomic_DNA"/>
</dbReference>
<feature type="region of interest" description="Disordered" evidence="7">
    <location>
        <begin position="3482"/>
        <end position="3505"/>
    </location>
</feature>
<dbReference type="GO" id="GO:0043041">
    <property type="term" value="P:amino acid activation for nonribosomal peptide biosynthetic process"/>
    <property type="evidence" value="ECO:0007669"/>
    <property type="project" value="TreeGrafter"/>
</dbReference>
<dbReference type="OrthoDB" id="2472181at2"/>
<keyword evidence="5" id="KW-0677">Repeat</keyword>
<dbReference type="FunFam" id="3.30.300.30:FF:000010">
    <property type="entry name" value="Enterobactin synthetase component F"/>
    <property type="match status" value="3"/>
</dbReference>
<dbReference type="CDD" id="cd19543">
    <property type="entry name" value="DCL_NRPS"/>
    <property type="match status" value="2"/>
</dbReference>
<keyword evidence="3" id="KW-0596">Phosphopantetheine</keyword>
<evidence type="ECO:0000313" key="9">
    <source>
        <dbReference type="EMBL" id="TWP53632.1"/>
    </source>
</evidence>
<evidence type="ECO:0000256" key="6">
    <source>
        <dbReference type="ARBA" id="ARBA00023194"/>
    </source>
</evidence>
<evidence type="ECO:0000259" key="8">
    <source>
        <dbReference type="PROSITE" id="PS50075"/>
    </source>
</evidence>
<dbReference type="InterPro" id="IPR010060">
    <property type="entry name" value="NRPS_synth"/>
</dbReference>
<comment type="caution">
    <text evidence="9">The sequence shown here is derived from an EMBL/GenBank/DDBJ whole genome shotgun (WGS) entry which is preliminary data.</text>
</comment>
<dbReference type="Gene3D" id="2.30.38.10">
    <property type="entry name" value="Luciferase, Domain 3"/>
    <property type="match status" value="3"/>
</dbReference>
<dbReference type="InterPro" id="IPR009081">
    <property type="entry name" value="PP-bd_ACP"/>
</dbReference>
<dbReference type="Pfam" id="PF00501">
    <property type="entry name" value="AMP-binding"/>
    <property type="match status" value="5"/>
</dbReference>
<dbReference type="FunFam" id="1.10.1200.10:FF:000016">
    <property type="entry name" value="Non-ribosomal peptide synthase"/>
    <property type="match status" value="1"/>
</dbReference>
<evidence type="ECO:0000313" key="10">
    <source>
        <dbReference type="Proteomes" id="UP000316639"/>
    </source>
</evidence>
<dbReference type="GO" id="GO:0031177">
    <property type="term" value="F:phosphopantetheine binding"/>
    <property type="evidence" value="ECO:0007669"/>
    <property type="project" value="InterPro"/>
</dbReference>
<feature type="domain" description="Carrier" evidence="8">
    <location>
        <begin position="984"/>
        <end position="1058"/>
    </location>
</feature>
<dbReference type="InterPro" id="IPR045851">
    <property type="entry name" value="AMP-bd_C_sf"/>
</dbReference>
<dbReference type="PROSITE" id="PS00455">
    <property type="entry name" value="AMP_BINDING"/>
    <property type="match status" value="4"/>
</dbReference>
<evidence type="ECO:0000256" key="3">
    <source>
        <dbReference type="ARBA" id="ARBA00022450"/>
    </source>
</evidence>
<dbReference type="InterPro" id="IPR001242">
    <property type="entry name" value="Condensation_dom"/>
</dbReference>
<dbReference type="CDD" id="cd05930">
    <property type="entry name" value="A_NRPS"/>
    <property type="match status" value="1"/>
</dbReference>
<comment type="similarity">
    <text evidence="2">Belongs to the ATP-dependent AMP-binding enzyme family.</text>
</comment>
<dbReference type="Gene3D" id="3.40.50.12780">
    <property type="entry name" value="N-terminal domain of ligase-like"/>
    <property type="match status" value="2"/>
</dbReference>
<name>A0A563F1G5_9PSEU</name>
<dbReference type="CDD" id="cd19534">
    <property type="entry name" value="E_NRPS"/>
    <property type="match status" value="3"/>
</dbReference>
<protein>
    <submittedName>
        <fullName evidence="9">Amino acid adenylation domain-containing protein</fullName>
    </submittedName>
</protein>
<feature type="domain" description="Carrier" evidence="8">
    <location>
        <begin position="4981"/>
        <end position="5056"/>
    </location>
</feature>
<dbReference type="Gene3D" id="3.30.300.30">
    <property type="match status" value="5"/>
</dbReference>
<dbReference type="NCBIfam" id="NF003417">
    <property type="entry name" value="PRK04813.1"/>
    <property type="match status" value="5"/>
</dbReference>
<dbReference type="InterPro" id="IPR020845">
    <property type="entry name" value="AMP-binding_CS"/>
</dbReference>
<feature type="domain" description="Carrier" evidence="8">
    <location>
        <begin position="6030"/>
        <end position="6104"/>
    </location>
</feature>
<evidence type="ECO:0000256" key="5">
    <source>
        <dbReference type="ARBA" id="ARBA00022737"/>
    </source>
</evidence>
<dbReference type="Pfam" id="PF13193">
    <property type="entry name" value="AMP-binding_C"/>
    <property type="match status" value="5"/>
</dbReference>
<dbReference type="FunFam" id="3.40.50.980:FF:000001">
    <property type="entry name" value="Non-ribosomal peptide synthetase"/>
    <property type="match status" value="4"/>
</dbReference>
<gene>
    <name evidence="9" type="ORF">FKR81_02370</name>
</gene>
<dbReference type="Gene3D" id="3.30.559.10">
    <property type="entry name" value="Chloramphenicol acetyltransferase-like domain"/>
    <property type="match status" value="8"/>
</dbReference>
<dbReference type="PANTHER" id="PTHR45527">
    <property type="entry name" value="NONRIBOSOMAL PEPTIDE SYNTHETASE"/>
    <property type="match status" value="1"/>
</dbReference>
<dbReference type="FunFam" id="3.40.50.12780:FF:000012">
    <property type="entry name" value="Non-ribosomal peptide synthetase"/>
    <property type="match status" value="2"/>
</dbReference>
<dbReference type="FunFam" id="3.40.50.980:FF:000002">
    <property type="entry name" value="Enterobactin synthetase component F"/>
    <property type="match status" value="1"/>
</dbReference>
<feature type="domain" description="Carrier" evidence="8">
    <location>
        <begin position="3501"/>
        <end position="3575"/>
    </location>
</feature>
<dbReference type="PANTHER" id="PTHR45527:SF14">
    <property type="entry name" value="PLIPASTATIN SYNTHASE SUBUNIT B"/>
    <property type="match status" value="1"/>
</dbReference>
<dbReference type="FunFam" id="3.30.559.10:FF:000012">
    <property type="entry name" value="Non-ribosomal peptide synthetase"/>
    <property type="match status" value="1"/>
</dbReference>
<dbReference type="InterPro" id="IPR025110">
    <property type="entry name" value="AMP-bd_C"/>
</dbReference>
<dbReference type="InterPro" id="IPR006162">
    <property type="entry name" value="Ppantetheine_attach_site"/>
</dbReference>
<dbReference type="GO" id="GO:0003824">
    <property type="term" value="F:catalytic activity"/>
    <property type="evidence" value="ECO:0007669"/>
    <property type="project" value="UniProtKB-KW"/>
</dbReference>
<evidence type="ECO:0000256" key="4">
    <source>
        <dbReference type="ARBA" id="ARBA00022553"/>
    </source>
</evidence>
<evidence type="ECO:0000256" key="7">
    <source>
        <dbReference type="SAM" id="MobiDB-lite"/>
    </source>
</evidence>
<dbReference type="SMART" id="SM00823">
    <property type="entry name" value="PKS_PP"/>
    <property type="match status" value="5"/>
</dbReference>
<dbReference type="SUPFAM" id="SSF47336">
    <property type="entry name" value="ACP-like"/>
    <property type="match status" value="5"/>
</dbReference>
<dbReference type="SUPFAM" id="SSF52777">
    <property type="entry name" value="CoA-dependent acyltransferases"/>
    <property type="match status" value="16"/>
</dbReference>
<dbReference type="CDD" id="cd17652">
    <property type="entry name" value="A_NRPS_CmdD_like"/>
    <property type="match status" value="1"/>
</dbReference>
<dbReference type="InterPro" id="IPR036736">
    <property type="entry name" value="ACP-like_sf"/>
</dbReference>
<dbReference type="GO" id="GO:0044550">
    <property type="term" value="P:secondary metabolite biosynthetic process"/>
    <property type="evidence" value="ECO:0007669"/>
    <property type="project" value="UniProtKB-ARBA"/>
</dbReference>
<dbReference type="Gene3D" id="1.10.1200.10">
    <property type="entry name" value="ACP-like"/>
    <property type="match status" value="5"/>
</dbReference>
<dbReference type="GO" id="GO:0017000">
    <property type="term" value="P:antibiotic biosynthetic process"/>
    <property type="evidence" value="ECO:0007669"/>
    <property type="project" value="UniProtKB-KW"/>
</dbReference>
<evidence type="ECO:0000256" key="2">
    <source>
        <dbReference type="ARBA" id="ARBA00006432"/>
    </source>
</evidence>
<dbReference type="InterPro" id="IPR023213">
    <property type="entry name" value="CAT-like_dom_sf"/>
</dbReference>
<dbReference type="CDD" id="cd17643">
    <property type="entry name" value="A_NRPS_Cytc1-like"/>
    <property type="match status" value="1"/>
</dbReference>
<evidence type="ECO:0000256" key="1">
    <source>
        <dbReference type="ARBA" id="ARBA00001957"/>
    </source>
</evidence>
<dbReference type="InterPro" id="IPR042099">
    <property type="entry name" value="ANL_N_sf"/>
</dbReference>
<dbReference type="Pfam" id="PF00550">
    <property type="entry name" value="PP-binding"/>
    <property type="match status" value="5"/>
</dbReference>
<dbReference type="Gene3D" id="3.30.559.30">
    <property type="entry name" value="Nonribosomal peptide synthetase, condensation domain"/>
    <property type="match status" value="8"/>
</dbReference>
<comment type="cofactor">
    <cofactor evidence="1">
        <name>pantetheine 4'-phosphate</name>
        <dbReference type="ChEBI" id="CHEBI:47942"/>
    </cofactor>
</comment>
<dbReference type="Pfam" id="PF00668">
    <property type="entry name" value="Condensation"/>
    <property type="match status" value="8"/>
</dbReference>
<dbReference type="Proteomes" id="UP000316639">
    <property type="component" value="Unassembled WGS sequence"/>
</dbReference>
<dbReference type="PROSITE" id="PS00012">
    <property type="entry name" value="PHOSPHOPANTETHEINE"/>
    <property type="match status" value="5"/>
</dbReference>